<dbReference type="AlphaFoldDB" id="A0A1E5S098"/>
<keyword evidence="5 7" id="KW-0378">Hydrolase</keyword>
<evidence type="ECO:0000256" key="5">
    <source>
        <dbReference type="ARBA" id="ARBA00022801"/>
    </source>
</evidence>
<dbReference type="Gene3D" id="3.40.50.1820">
    <property type="entry name" value="alpha/beta hydrolase"/>
    <property type="match status" value="1"/>
</dbReference>
<reference evidence="9" key="1">
    <citation type="journal article" date="2016" name="Genome Announc.">
        <title>Genome sequences of three species of Hanseniaspora isolated from spontaneous wine fermentations.</title>
        <authorList>
            <person name="Sternes P.R."/>
            <person name="Lee D."/>
            <person name="Kutyna D.R."/>
            <person name="Borneman A.R."/>
        </authorList>
    </citation>
    <scope>NUCLEOTIDE SEQUENCE [LARGE SCALE GENOMIC DNA]</scope>
    <source>
        <strain evidence="9">AWRI3579</strain>
    </source>
</reference>
<evidence type="ECO:0000256" key="3">
    <source>
        <dbReference type="ARBA" id="ARBA00016774"/>
    </source>
</evidence>
<dbReference type="FunFam" id="3.40.50.1820:FF:000002">
    <property type="entry name" value="S-formylglutathione hydrolase"/>
    <property type="match status" value="1"/>
</dbReference>
<organism evidence="8 9">
    <name type="scientific">Hanseniaspora osmophila</name>
    <dbReference type="NCBI Taxonomy" id="56408"/>
    <lineage>
        <taxon>Eukaryota</taxon>
        <taxon>Fungi</taxon>
        <taxon>Dikarya</taxon>
        <taxon>Ascomycota</taxon>
        <taxon>Saccharomycotina</taxon>
        <taxon>Saccharomycetes</taxon>
        <taxon>Saccharomycodales</taxon>
        <taxon>Saccharomycodaceae</taxon>
        <taxon>Hanseniaspora</taxon>
    </lineage>
</organism>
<evidence type="ECO:0000256" key="6">
    <source>
        <dbReference type="PIRSR" id="PIRSR614186-1"/>
    </source>
</evidence>
<comment type="catalytic activity">
    <reaction evidence="7">
        <text>S-formylglutathione + H2O = formate + glutathione + H(+)</text>
        <dbReference type="Rhea" id="RHEA:14961"/>
        <dbReference type="ChEBI" id="CHEBI:15377"/>
        <dbReference type="ChEBI" id="CHEBI:15378"/>
        <dbReference type="ChEBI" id="CHEBI:15740"/>
        <dbReference type="ChEBI" id="CHEBI:57688"/>
        <dbReference type="ChEBI" id="CHEBI:57925"/>
        <dbReference type="EC" id="3.1.2.12"/>
    </reaction>
</comment>
<dbReference type="InParanoid" id="A0A1E5S098"/>
<keyword evidence="7" id="KW-0963">Cytoplasm</keyword>
<evidence type="ECO:0000313" key="9">
    <source>
        <dbReference type="Proteomes" id="UP000095728"/>
    </source>
</evidence>
<dbReference type="InterPro" id="IPR000801">
    <property type="entry name" value="Esterase-like"/>
</dbReference>
<dbReference type="FunCoup" id="A0A1E5S098">
    <property type="interactions" value="663"/>
</dbReference>
<keyword evidence="9" id="KW-1185">Reference proteome</keyword>
<feature type="active site" description="Charge relay system" evidence="6">
    <location>
        <position position="241"/>
    </location>
</feature>
<feature type="active site" description="Charge relay system" evidence="6">
    <location>
        <position position="276"/>
    </location>
</feature>
<comment type="function">
    <text evidence="7">Serine hydrolase involved in the detoxification of formaldehyde.</text>
</comment>
<dbReference type="Pfam" id="PF00756">
    <property type="entry name" value="Esterase"/>
    <property type="match status" value="1"/>
</dbReference>
<evidence type="ECO:0000313" key="8">
    <source>
        <dbReference type="EMBL" id="OEJ92438.1"/>
    </source>
</evidence>
<dbReference type="EMBL" id="LPNM01000001">
    <property type="protein sequence ID" value="OEJ92438.1"/>
    <property type="molecule type" value="Genomic_DNA"/>
</dbReference>
<evidence type="ECO:0000256" key="4">
    <source>
        <dbReference type="ARBA" id="ARBA00022487"/>
    </source>
</evidence>
<sequence length="299" mass="33066">MSLNINSKIASCGGKLLKCTHDSVATKTAMNVNVYVPKQFYTAAKTSQKIPTLYFLSGLTCTPDNASEKAFWQLQADIYGFAVVFPDTSPRGDNVPGDPENSWDFGKGAGFYVNATTGKYKENYNMYDYVHSELPQLLQKNKDIFEDKIDFLENVSIAGHSMGGFGALSGFLKNLNKYKSCSAFAPIVNPSVVPWGTKAFGGYLGETSKSKWDEYDPCTLLKNTENPDNKYKIMIHVGTADPFLEKQLKPQNIVAAAKGTTWENAIDLNIVDGFDHSYYFISSFVPAHAEFHAKHLGLI</sequence>
<dbReference type="STRING" id="56408.A0A1E5S098"/>
<dbReference type="NCBIfam" id="TIGR02821">
    <property type="entry name" value="fghA_ester_D"/>
    <property type="match status" value="1"/>
</dbReference>
<dbReference type="OrthoDB" id="420518at2759"/>
<gene>
    <name evidence="8" type="ORF">AWRI3579_g52</name>
</gene>
<feature type="active site" description="Charge relay system" evidence="6">
    <location>
        <position position="161"/>
    </location>
</feature>
<dbReference type="PANTHER" id="PTHR10061">
    <property type="entry name" value="S-FORMYLGLUTATHIONE HYDROLASE"/>
    <property type="match status" value="1"/>
</dbReference>
<comment type="caution">
    <text evidence="8">The sequence shown here is derived from an EMBL/GenBank/DDBJ whole genome shotgun (WGS) entry which is preliminary data.</text>
</comment>
<dbReference type="InterPro" id="IPR029058">
    <property type="entry name" value="AB_hydrolase_fold"/>
</dbReference>
<name>A0A1E5S098_9ASCO</name>
<evidence type="ECO:0000256" key="1">
    <source>
        <dbReference type="ARBA" id="ARBA00005622"/>
    </source>
</evidence>
<dbReference type="GO" id="GO:0018738">
    <property type="term" value="F:S-formylglutathione hydrolase activity"/>
    <property type="evidence" value="ECO:0007669"/>
    <property type="project" value="UniProtKB-EC"/>
</dbReference>
<dbReference type="Proteomes" id="UP000095728">
    <property type="component" value="Unassembled WGS sequence"/>
</dbReference>
<dbReference type="EC" id="3.1.2.12" evidence="2 7"/>
<dbReference type="InterPro" id="IPR014186">
    <property type="entry name" value="S-formylglutathione_hydrol"/>
</dbReference>
<accession>A0A1E5S098</accession>
<dbReference type="GO" id="GO:0052689">
    <property type="term" value="F:carboxylic ester hydrolase activity"/>
    <property type="evidence" value="ECO:0007669"/>
    <property type="project" value="UniProtKB-KW"/>
</dbReference>
<dbReference type="GO" id="GO:0046294">
    <property type="term" value="P:formaldehyde catabolic process"/>
    <property type="evidence" value="ECO:0007669"/>
    <property type="project" value="InterPro"/>
</dbReference>
<dbReference type="PANTHER" id="PTHR10061:SF0">
    <property type="entry name" value="S-FORMYLGLUTATHIONE HYDROLASE"/>
    <property type="match status" value="1"/>
</dbReference>
<evidence type="ECO:0000256" key="2">
    <source>
        <dbReference type="ARBA" id="ARBA00012479"/>
    </source>
</evidence>
<dbReference type="SUPFAM" id="SSF53474">
    <property type="entry name" value="alpha/beta-Hydrolases"/>
    <property type="match status" value="1"/>
</dbReference>
<evidence type="ECO:0000256" key="7">
    <source>
        <dbReference type="RuleBase" id="RU363068"/>
    </source>
</evidence>
<keyword evidence="4 7" id="KW-0719">Serine esterase</keyword>
<comment type="subcellular location">
    <subcellularLocation>
        <location evidence="7">Cytoplasm</location>
    </subcellularLocation>
</comment>
<proteinExistence type="inferred from homology"/>
<dbReference type="GO" id="GO:0005829">
    <property type="term" value="C:cytosol"/>
    <property type="evidence" value="ECO:0007669"/>
    <property type="project" value="TreeGrafter"/>
</dbReference>
<protein>
    <recommendedName>
        <fullName evidence="3 7">S-formylglutathione hydrolase</fullName>
        <ecNumber evidence="2 7">3.1.2.12</ecNumber>
    </recommendedName>
</protein>
<comment type="similarity">
    <text evidence="1 7">Belongs to the esterase D family.</text>
</comment>